<evidence type="ECO:0000313" key="14">
    <source>
        <dbReference type="Proteomes" id="UP000556436"/>
    </source>
</evidence>
<dbReference type="InterPro" id="IPR000926">
    <property type="entry name" value="RibA"/>
</dbReference>
<comment type="cofactor">
    <cofactor evidence="1">
        <name>Zn(2+)</name>
        <dbReference type="ChEBI" id="CHEBI:29105"/>
    </cofactor>
</comment>
<dbReference type="Gene3D" id="3.40.50.10990">
    <property type="entry name" value="GTP cyclohydrolase II"/>
    <property type="match status" value="1"/>
</dbReference>
<organism evidence="13 14">
    <name type="scientific">Streptomyces netropsis</name>
    <name type="common">Streptoverticillium netropsis</name>
    <dbReference type="NCBI Taxonomy" id="55404"/>
    <lineage>
        <taxon>Bacteria</taxon>
        <taxon>Bacillati</taxon>
        <taxon>Actinomycetota</taxon>
        <taxon>Actinomycetes</taxon>
        <taxon>Kitasatosporales</taxon>
        <taxon>Streptomycetaceae</taxon>
        <taxon>Streptomyces</taxon>
    </lineage>
</organism>
<evidence type="ECO:0000256" key="2">
    <source>
        <dbReference type="ARBA" id="ARBA00004853"/>
    </source>
</evidence>
<evidence type="ECO:0000256" key="9">
    <source>
        <dbReference type="ARBA" id="ARBA00023134"/>
    </source>
</evidence>
<keyword evidence="4" id="KW-0686">Riboflavin biosynthesis</keyword>
<feature type="domain" description="GTP cyclohydrolase II" evidence="12">
    <location>
        <begin position="35"/>
        <end position="183"/>
    </location>
</feature>
<dbReference type="InterPro" id="IPR036144">
    <property type="entry name" value="RibA-like_sf"/>
</dbReference>
<dbReference type="UniPathway" id="UPA00275"/>
<evidence type="ECO:0000256" key="3">
    <source>
        <dbReference type="ARBA" id="ARBA00012762"/>
    </source>
</evidence>
<dbReference type="GO" id="GO:0009231">
    <property type="term" value="P:riboflavin biosynthetic process"/>
    <property type="evidence" value="ECO:0007669"/>
    <property type="project" value="UniProtKB-UniPathway"/>
</dbReference>
<evidence type="ECO:0000256" key="11">
    <source>
        <dbReference type="SAM" id="MobiDB-lite"/>
    </source>
</evidence>
<dbReference type="GO" id="GO:0046872">
    <property type="term" value="F:metal ion binding"/>
    <property type="evidence" value="ECO:0007669"/>
    <property type="project" value="UniProtKB-KW"/>
</dbReference>
<dbReference type="GO" id="GO:0005525">
    <property type="term" value="F:GTP binding"/>
    <property type="evidence" value="ECO:0007669"/>
    <property type="project" value="UniProtKB-KW"/>
</dbReference>
<evidence type="ECO:0000313" key="13">
    <source>
        <dbReference type="EMBL" id="MBB4888399.1"/>
    </source>
</evidence>
<proteinExistence type="predicted"/>
<dbReference type="InterPro" id="IPR032677">
    <property type="entry name" value="GTP_cyclohydro_II"/>
</dbReference>
<evidence type="ECO:0000256" key="7">
    <source>
        <dbReference type="ARBA" id="ARBA00022801"/>
    </source>
</evidence>
<dbReference type="GO" id="GO:0005829">
    <property type="term" value="C:cytosol"/>
    <property type="evidence" value="ECO:0007669"/>
    <property type="project" value="TreeGrafter"/>
</dbReference>
<keyword evidence="5" id="KW-0479">Metal-binding</keyword>
<dbReference type="PANTHER" id="PTHR21327">
    <property type="entry name" value="GTP CYCLOHYDROLASE II-RELATED"/>
    <property type="match status" value="1"/>
</dbReference>
<keyword evidence="14" id="KW-1185">Reference proteome</keyword>
<sequence>MTSAIPRTASVRARVPLTAVRAGKPPPNAAPGPGGGPELVSFRRLRDGRDHTAYVVPPLGDEPLVRIHSECFTGDVLGSTRCDCGSQLDEALRRLLDEGGVLLYLRQEGRGIGLYNKLDAYLLQDRDFDTYEANRMLGRGADERDYEVAAQMLLALGLPHVRLLTNNPDKVGQLVTHGITVTAVEPTAVHLTPDSARYLRAKREIGGHMFTSTTSPFSLPAEAPLMSPAE</sequence>
<keyword evidence="8" id="KW-0862">Zinc</keyword>
<dbReference type="SUPFAM" id="SSF142695">
    <property type="entry name" value="RibA-like"/>
    <property type="match status" value="1"/>
</dbReference>
<name>A0A7W7LDV9_STRNE</name>
<gene>
    <name evidence="13" type="ORF">FHS38_004468</name>
</gene>
<keyword evidence="9" id="KW-0342">GTP-binding</keyword>
<dbReference type="NCBIfam" id="NF001591">
    <property type="entry name" value="PRK00393.1"/>
    <property type="match status" value="1"/>
</dbReference>
<dbReference type="Pfam" id="PF00925">
    <property type="entry name" value="GTP_cyclohydro2"/>
    <property type="match status" value="1"/>
</dbReference>
<dbReference type="RefSeq" id="WP_184735983.1">
    <property type="nucleotide sequence ID" value="NZ_BMRW01000007.1"/>
</dbReference>
<dbReference type="PANTHER" id="PTHR21327:SF18">
    <property type="entry name" value="3,4-DIHYDROXY-2-BUTANONE 4-PHOSPHATE SYNTHASE"/>
    <property type="match status" value="1"/>
</dbReference>
<evidence type="ECO:0000259" key="12">
    <source>
        <dbReference type="Pfam" id="PF00925"/>
    </source>
</evidence>
<evidence type="ECO:0000256" key="6">
    <source>
        <dbReference type="ARBA" id="ARBA00022741"/>
    </source>
</evidence>
<dbReference type="EMBL" id="JACHJG010000009">
    <property type="protein sequence ID" value="MBB4888399.1"/>
    <property type="molecule type" value="Genomic_DNA"/>
</dbReference>
<evidence type="ECO:0000256" key="4">
    <source>
        <dbReference type="ARBA" id="ARBA00022619"/>
    </source>
</evidence>
<evidence type="ECO:0000256" key="8">
    <source>
        <dbReference type="ARBA" id="ARBA00022833"/>
    </source>
</evidence>
<protein>
    <recommendedName>
        <fullName evidence="3">GTP cyclohydrolase II</fullName>
        <ecNumber evidence="3">3.5.4.25</ecNumber>
    </recommendedName>
</protein>
<dbReference type="GO" id="GO:0003935">
    <property type="term" value="F:GTP cyclohydrolase II activity"/>
    <property type="evidence" value="ECO:0007669"/>
    <property type="project" value="UniProtKB-EC"/>
</dbReference>
<comment type="caution">
    <text evidence="13">The sequence shown here is derived from an EMBL/GenBank/DDBJ whole genome shotgun (WGS) entry which is preliminary data.</text>
</comment>
<dbReference type="Proteomes" id="UP000556436">
    <property type="component" value="Unassembled WGS sequence"/>
</dbReference>
<evidence type="ECO:0000256" key="10">
    <source>
        <dbReference type="ARBA" id="ARBA00049295"/>
    </source>
</evidence>
<comment type="pathway">
    <text evidence="2">Cofactor biosynthesis; riboflavin biosynthesis; 5-amino-6-(D-ribitylamino)uracil from GTP: step 1/4.</text>
</comment>
<dbReference type="CDD" id="cd00641">
    <property type="entry name" value="GTP_cyclohydro2"/>
    <property type="match status" value="1"/>
</dbReference>
<dbReference type="AlphaFoldDB" id="A0A7W7LDV9"/>
<keyword evidence="7 13" id="KW-0378">Hydrolase</keyword>
<feature type="region of interest" description="Disordered" evidence="11">
    <location>
        <begin position="19"/>
        <end position="39"/>
    </location>
</feature>
<reference evidence="13 14" key="1">
    <citation type="submission" date="2020-08" db="EMBL/GenBank/DDBJ databases">
        <title>Genomic Encyclopedia of Type Strains, Phase III (KMG-III): the genomes of soil and plant-associated and newly described type strains.</title>
        <authorList>
            <person name="Whitman W."/>
        </authorList>
    </citation>
    <scope>NUCLEOTIDE SEQUENCE [LARGE SCALE GENOMIC DNA]</scope>
    <source>
        <strain evidence="13 14">CECT 3265</strain>
    </source>
</reference>
<comment type="catalytic activity">
    <reaction evidence="10">
        <text>GTP + 4 H2O = 2,5-diamino-6-hydroxy-4-(5-phosphoribosylamino)-pyrimidine + formate + 2 phosphate + 3 H(+)</text>
        <dbReference type="Rhea" id="RHEA:23704"/>
        <dbReference type="ChEBI" id="CHEBI:15377"/>
        <dbReference type="ChEBI" id="CHEBI:15378"/>
        <dbReference type="ChEBI" id="CHEBI:15740"/>
        <dbReference type="ChEBI" id="CHEBI:37565"/>
        <dbReference type="ChEBI" id="CHEBI:43474"/>
        <dbReference type="ChEBI" id="CHEBI:58614"/>
        <dbReference type="EC" id="3.5.4.25"/>
    </reaction>
</comment>
<evidence type="ECO:0000256" key="5">
    <source>
        <dbReference type="ARBA" id="ARBA00022723"/>
    </source>
</evidence>
<accession>A0A7W7LDV9</accession>
<evidence type="ECO:0000256" key="1">
    <source>
        <dbReference type="ARBA" id="ARBA00001947"/>
    </source>
</evidence>
<keyword evidence="6" id="KW-0547">Nucleotide-binding</keyword>
<dbReference type="EC" id="3.5.4.25" evidence="3"/>